<dbReference type="AlphaFoldDB" id="A0A1Y2EC22"/>
<feature type="compositionally biased region" description="Low complexity" evidence="1">
    <location>
        <begin position="13"/>
        <end position="25"/>
    </location>
</feature>
<gene>
    <name evidence="2" type="ORF">BCR35DRAFT_354682</name>
</gene>
<dbReference type="InParanoid" id="A0A1Y2EC22"/>
<evidence type="ECO:0000256" key="1">
    <source>
        <dbReference type="SAM" id="MobiDB-lite"/>
    </source>
</evidence>
<feature type="compositionally biased region" description="Basic and acidic residues" evidence="1">
    <location>
        <begin position="255"/>
        <end position="267"/>
    </location>
</feature>
<dbReference type="EMBL" id="MCGR01000058">
    <property type="protein sequence ID" value="ORY69133.1"/>
    <property type="molecule type" value="Genomic_DNA"/>
</dbReference>
<feature type="compositionally biased region" description="Polar residues" evidence="1">
    <location>
        <begin position="187"/>
        <end position="198"/>
    </location>
</feature>
<dbReference type="Proteomes" id="UP000193467">
    <property type="component" value="Unassembled WGS sequence"/>
</dbReference>
<name>A0A1Y2EC22_9BASI</name>
<comment type="caution">
    <text evidence="2">The sequence shown here is derived from an EMBL/GenBank/DDBJ whole genome shotgun (WGS) entry which is preliminary data.</text>
</comment>
<feature type="compositionally biased region" description="Polar residues" evidence="1">
    <location>
        <begin position="85"/>
        <end position="117"/>
    </location>
</feature>
<reference evidence="2 3" key="1">
    <citation type="submission" date="2016-07" db="EMBL/GenBank/DDBJ databases">
        <title>Pervasive Adenine N6-methylation of Active Genes in Fungi.</title>
        <authorList>
            <consortium name="DOE Joint Genome Institute"/>
            <person name="Mondo S.J."/>
            <person name="Dannebaum R.O."/>
            <person name="Kuo R.C."/>
            <person name="Labutti K."/>
            <person name="Haridas S."/>
            <person name="Kuo A."/>
            <person name="Salamov A."/>
            <person name="Ahrendt S.R."/>
            <person name="Lipzen A."/>
            <person name="Sullivan W."/>
            <person name="Andreopoulos W.B."/>
            <person name="Clum A."/>
            <person name="Lindquist E."/>
            <person name="Daum C."/>
            <person name="Ramamoorthy G.K."/>
            <person name="Gryganskyi A."/>
            <person name="Culley D."/>
            <person name="Magnuson J.K."/>
            <person name="James T.Y."/>
            <person name="O'Malley M.A."/>
            <person name="Stajich J.E."/>
            <person name="Spatafora J.W."/>
            <person name="Visel A."/>
            <person name="Grigoriev I.V."/>
        </authorList>
    </citation>
    <scope>NUCLEOTIDE SEQUENCE [LARGE SCALE GENOMIC DNA]</scope>
    <source>
        <strain evidence="2 3">62-1032</strain>
    </source>
</reference>
<evidence type="ECO:0008006" key="4">
    <source>
        <dbReference type="Google" id="ProtNLM"/>
    </source>
</evidence>
<evidence type="ECO:0000313" key="2">
    <source>
        <dbReference type="EMBL" id="ORY69133.1"/>
    </source>
</evidence>
<accession>A0A1Y2EC22</accession>
<protein>
    <recommendedName>
        <fullName evidence="4">CsbD-like domain-containing protein</fullName>
    </recommendedName>
</protein>
<keyword evidence="3" id="KW-1185">Reference proteome</keyword>
<feature type="compositionally biased region" description="Low complexity" evidence="1">
    <location>
        <begin position="239"/>
        <end position="254"/>
    </location>
</feature>
<feature type="compositionally biased region" description="Polar residues" evidence="1">
    <location>
        <begin position="1"/>
        <end position="12"/>
    </location>
</feature>
<feature type="region of interest" description="Disordered" evidence="1">
    <location>
        <begin position="301"/>
        <end position="326"/>
    </location>
</feature>
<evidence type="ECO:0000313" key="3">
    <source>
        <dbReference type="Proteomes" id="UP000193467"/>
    </source>
</evidence>
<feature type="compositionally biased region" description="Basic and acidic residues" evidence="1">
    <location>
        <begin position="301"/>
        <end position="314"/>
    </location>
</feature>
<proteinExistence type="predicted"/>
<sequence>MAFQSNNAGSNATGQQTTGYGQGPTDRLANEIPGHHTGAPGQLPGSHNPTGHSADPGYTTTVTGNNPNSGLGGGNSTFGGASATHHGSNTHASNTLGSKTGSSNNYDSNNPVTSATHGTHEGGFNQGPTDKLANALPGHHTGAPGALPGSNNPSAKDQQHSSSHTGTGVGATHGTHNTHNTHGSSGYDSNNPVTSATHGTHEHGLNQGPADRAANAAPGHHTGAPGSVPGSHNPSAHQAGLGSTTGSHTTTGAGSHHDNTRTRELHDSTSSTHTKPSVADKIGGKVDVLIGKATHNEEKIVQGEIKQTEGKAGLEHNAGTTGAGRY</sequence>
<organism evidence="2 3">
    <name type="scientific">Leucosporidium creatinivorum</name>
    <dbReference type="NCBI Taxonomy" id="106004"/>
    <lineage>
        <taxon>Eukaryota</taxon>
        <taxon>Fungi</taxon>
        <taxon>Dikarya</taxon>
        <taxon>Basidiomycota</taxon>
        <taxon>Pucciniomycotina</taxon>
        <taxon>Microbotryomycetes</taxon>
        <taxon>Leucosporidiales</taxon>
        <taxon>Leucosporidium</taxon>
    </lineage>
</organism>
<dbReference type="OrthoDB" id="3210574at2759"/>
<feature type="compositionally biased region" description="Low complexity" evidence="1">
    <location>
        <begin position="160"/>
        <end position="186"/>
    </location>
</feature>
<feature type="region of interest" description="Disordered" evidence="1">
    <location>
        <begin position="1"/>
        <end position="280"/>
    </location>
</feature>